<evidence type="ECO:0000256" key="1">
    <source>
        <dbReference type="SAM" id="Phobius"/>
    </source>
</evidence>
<proteinExistence type="predicted"/>
<dbReference type="InterPro" id="IPR024079">
    <property type="entry name" value="MetalloPept_cat_dom_sf"/>
</dbReference>
<keyword evidence="1" id="KW-0472">Membrane</keyword>
<dbReference type="AlphaFoldDB" id="A0A934RTF3"/>
<evidence type="ECO:0000313" key="2">
    <source>
        <dbReference type="EMBL" id="MBK1833850.1"/>
    </source>
</evidence>
<accession>A0A934RTF3</accession>
<evidence type="ECO:0000313" key="3">
    <source>
        <dbReference type="Proteomes" id="UP000604083"/>
    </source>
</evidence>
<feature type="transmembrane region" description="Helical" evidence="1">
    <location>
        <begin position="262"/>
        <end position="282"/>
    </location>
</feature>
<keyword evidence="3" id="KW-1185">Reference proteome</keyword>
<sequence length="386" mass="42697">MTPHLLDNETREIVIGWVIQPVGGGEDDELVALTRKAAVILNEQLARQFPQFEWRAEFRERNTRPSDGSRLDPLELLALGCHEKLVRHWDFAFVVTQADLRARTRPFTLGTPSSALETAVLSTHRYPPEEKDCSLRLMVVAQYLFGHLLGLEPHEPGAMKRPLESEEALVAAFSSGDQELMGKRLAEVADLRLEEAGQRPGLLFRLRALIADPRGILSDVIGYEPWKQPFRLGRLTAAAFVSMLFLYLGAEPWELGMAIRGEVLSGAAILAVLVGTGALYHGQNIPELTRQPRASEQLERTRVVLQLTLFAGMFSLGLYLFLLSLLITFAFPRELIVGWVGEPVTGADLLRFAVFSSTLGTLAGALGGNLEDEGAFQSKLLIDEET</sequence>
<organism evidence="2 3">
    <name type="scientific">Roseibacillus ishigakijimensis</name>
    <dbReference type="NCBI Taxonomy" id="454146"/>
    <lineage>
        <taxon>Bacteria</taxon>
        <taxon>Pseudomonadati</taxon>
        <taxon>Verrucomicrobiota</taxon>
        <taxon>Verrucomicrobiia</taxon>
        <taxon>Verrucomicrobiales</taxon>
        <taxon>Verrucomicrobiaceae</taxon>
        <taxon>Roseibacillus</taxon>
    </lineage>
</organism>
<dbReference type="RefSeq" id="WP_200391285.1">
    <property type="nucleotide sequence ID" value="NZ_JAENIO010000014.1"/>
</dbReference>
<dbReference type="GO" id="GO:0008237">
    <property type="term" value="F:metallopeptidase activity"/>
    <property type="evidence" value="ECO:0007669"/>
    <property type="project" value="InterPro"/>
</dbReference>
<dbReference type="Gene3D" id="3.40.390.10">
    <property type="entry name" value="Collagenase (Catalytic Domain)"/>
    <property type="match status" value="1"/>
</dbReference>
<reference evidence="2" key="1">
    <citation type="submission" date="2021-01" db="EMBL/GenBank/DDBJ databases">
        <title>Modified the classification status of verrucomicrobia.</title>
        <authorList>
            <person name="Feng X."/>
        </authorList>
    </citation>
    <scope>NUCLEOTIDE SEQUENCE</scope>
    <source>
        <strain evidence="2">KCTC 12986</strain>
    </source>
</reference>
<keyword evidence="1" id="KW-0812">Transmembrane</keyword>
<dbReference type="EMBL" id="JAENIO010000014">
    <property type="protein sequence ID" value="MBK1833850.1"/>
    <property type="molecule type" value="Genomic_DNA"/>
</dbReference>
<comment type="caution">
    <text evidence="2">The sequence shown here is derived from an EMBL/GenBank/DDBJ whole genome shotgun (WGS) entry which is preliminary data.</text>
</comment>
<name>A0A934RTF3_9BACT</name>
<dbReference type="Proteomes" id="UP000604083">
    <property type="component" value="Unassembled WGS sequence"/>
</dbReference>
<protein>
    <submittedName>
        <fullName evidence="2">Uncharacterized protein</fullName>
    </submittedName>
</protein>
<keyword evidence="1" id="KW-1133">Transmembrane helix</keyword>
<gene>
    <name evidence="2" type="ORF">JIN78_07250</name>
</gene>
<feature type="transmembrane region" description="Helical" evidence="1">
    <location>
        <begin position="303"/>
        <end position="329"/>
    </location>
</feature>